<dbReference type="VEuPathDB" id="TriTrypDB:TcCL_NonESM05258"/>
<feature type="compositionally biased region" description="Basic and acidic residues" evidence="1">
    <location>
        <begin position="322"/>
        <end position="334"/>
    </location>
</feature>
<dbReference type="VEuPathDB" id="TriTrypDB:TcCL_ESM03532"/>
<dbReference type="VEuPathDB" id="TriTrypDB:TcCL_ESM06228"/>
<reference evidence="2 3" key="1">
    <citation type="journal article" date="2018" name="Microb. Genom.">
        <title>Expanding an expanded genome: long-read sequencing of Trypanosoma cruzi.</title>
        <authorList>
            <person name="Berna L."/>
            <person name="Rodriguez M."/>
            <person name="Chiribao M.L."/>
            <person name="Parodi-Talice A."/>
            <person name="Pita S."/>
            <person name="Rijo G."/>
            <person name="Alvarez-Valin F."/>
            <person name="Robello C."/>
        </authorList>
    </citation>
    <scope>NUCLEOTIDE SEQUENCE [LARGE SCALE GENOMIC DNA]</scope>
    <source>
        <strain evidence="2 3">Dm28c</strain>
    </source>
</reference>
<evidence type="ECO:0000313" key="3">
    <source>
        <dbReference type="Proteomes" id="UP000246121"/>
    </source>
</evidence>
<accession>A0A2V2VAY2</accession>
<dbReference type="VEuPathDB" id="TriTrypDB:TCDM_05700"/>
<feature type="region of interest" description="Disordered" evidence="1">
    <location>
        <begin position="355"/>
        <end position="387"/>
    </location>
</feature>
<feature type="compositionally biased region" description="Low complexity" evidence="1">
    <location>
        <begin position="198"/>
        <end position="209"/>
    </location>
</feature>
<evidence type="ECO:0000256" key="1">
    <source>
        <dbReference type="SAM" id="MobiDB-lite"/>
    </source>
</evidence>
<sequence length="574" mass="62521">MPYLNGTPINIAGTGAERTPCSRRAESIAPHLGLGKPLGSIPQTGGVPRGVSTFTDPLSLPTAPQTGPLTASDPILRRLWALLLRPPRRGARTRMQLVLVHCGVSRNKACDAEAKREPDPTQLTDTWITGTVALAENITRARQLRAETRRSIAAGDWNPRARTPPSLVRKGPHRSFAQIRMAATTTATRHPGHMPLSRPGRPTTGTQRTSHGNAFSPRWTPHRHDPMPGRPPGVRQALQLPHYCRDAHGVARPQALWKANFPGAPEPPPSTLARTRARAGTPTAPPPRTAQPRPKPLLCSSRTASYDQRAALGLLFRHLQRHDRTGSQRKRPSDYDDPTAFAPFQHTSCGLVAQKKAGPAPHSRGHARSRTEQKPAPGTTVHHRCPSALASRARHSLHDGRMSGRRESAVCLAMAPRWEQYRSNFAVQHVAFGAAAMTERPATGRRENRPARTVRGGKSAPTTPPGSARDWTKTPRPRGATQPRNCTNARQPAHRAPPESGTVRAKGSGRRRSRQHAAAVARPSAADAFLLFLVSFQRSPMVCTPATVAVHVRHAEWRCGGEPRFPQMALRQAA</sequence>
<dbReference type="VEuPathDB" id="TriTrypDB:ECC02_002434"/>
<dbReference type="VEuPathDB" id="TriTrypDB:TcCLB.506529.541"/>
<dbReference type="VEuPathDB" id="TriTrypDB:TCSYLVIO_001790"/>
<feature type="compositionally biased region" description="Low complexity" evidence="1">
    <location>
        <begin position="271"/>
        <end position="282"/>
    </location>
</feature>
<feature type="region of interest" description="Disordered" evidence="1">
    <location>
        <begin position="188"/>
        <end position="231"/>
    </location>
</feature>
<name>A0A2V2VAY2_TRYCR</name>
<dbReference type="VEuPathDB" id="TriTrypDB:TcBrA4_0087380"/>
<feature type="region of interest" description="Disordered" evidence="1">
    <location>
        <begin position="258"/>
        <end position="299"/>
    </location>
</feature>
<feature type="compositionally biased region" description="Pro residues" evidence="1">
    <location>
        <begin position="283"/>
        <end position="295"/>
    </location>
</feature>
<dbReference type="VEuPathDB" id="TriTrypDB:BCY84_16498"/>
<dbReference type="VEuPathDB" id="TriTrypDB:C3747_327g13"/>
<dbReference type="VEuPathDB" id="TriTrypDB:TcG_07265"/>
<dbReference type="AlphaFoldDB" id="A0A2V2VAY2"/>
<feature type="region of interest" description="Disordered" evidence="1">
    <location>
        <begin position="438"/>
        <end position="516"/>
    </location>
</feature>
<dbReference type="VEuPathDB" id="TriTrypDB:TcCLB.510481.30"/>
<feature type="compositionally biased region" description="Polar residues" evidence="1">
    <location>
        <begin position="52"/>
        <end position="66"/>
    </location>
</feature>
<feature type="region of interest" description="Disordered" evidence="1">
    <location>
        <begin position="32"/>
        <end position="66"/>
    </location>
</feature>
<dbReference type="VEuPathDB" id="TriTrypDB:C4B63_30g154"/>
<gene>
    <name evidence="2" type="ORF">C4B63_30g154</name>
</gene>
<comment type="caution">
    <text evidence="2">The sequence shown here is derived from an EMBL/GenBank/DDBJ whole genome shotgun (WGS) entry which is preliminary data.</text>
</comment>
<feature type="region of interest" description="Disordered" evidence="1">
    <location>
        <begin position="322"/>
        <end position="341"/>
    </location>
</feature>
<proteinExistence type="predicted"/>
<evidence type="ECO:0000313" key="2">
    <source>
        <dbReference type="EMBL" id="PWU93687.1"/>
    </source>
</evidence>
<dbReference type="VEuPathDB" id="TriTrypDB:TcCL_Unassigned00049"/>
<organism evidence="2 3">
    <name type="scientific">Trypanosoma cruzi</name>
    <dbReference type="NCBI Taxonomy" id="5693"/>
    <lineage>
        <taxon>Eukaryota</taxon>
        <taxon>Discoba</taxon>
        <taxon>Euglenozoa</taxon>
        <taxon>Kinetoplastea</taxon>
        <taxon>Metakinetoplastina</taxon>
        <taxon>Trypanosomatida</taxon>
        <taxon>Trypanosomatidae</taxon>
        <taxon>Trypanosoma</taxon>
        <taxon>Schizotrypanum</taxon>
    </lineage>
</organism>
<dbReference type="EMBL" id="PRFA01000030">
    <property type="protein sequence ID" value="PWU93687.1"/>
    <property type="molecule type" value="Genomic_DNA"/>
</dbReference>
<dbReference type="Proteomes" id="UP000246121">
    <property type="component" value="Unassembled WGS sequence"/>
</dbReference>
<dbReference type="VEuPathDB" id="TriTrypDB:Tc_MARK_7605"/>
<protein>
    <submittedName>
        <fullName evidence="2">Uncharacterized protein</fullName>
    </submittedName>
</protein>